<accession>A0A7S4CUX4</accession>
<proteinExistence type="predicted"/>
<evidence type="ECO:0000313" key="1">
    <source>
        <dbReference type="EMBL" id="CAE0807290.1"/>
    </source>
</evidence>
<sequence length="106" mass="11404">MANPLWNANPGPEVRAARPVRVRAPADAIHNVCVGFGVSLGLHRRAARRNPRDLRPAPAPRCACDARKARCGVRQGPAPPHHPLASPAFFCCPVDISGEFFRTPPA</sequence>
<protein>
    <submittedName>
        <fullName evidence="1">Uncharacterized protein</fullName>
    </submittedName>
</protein>
<name>A0A7S4CUX4_9EUGL</name>
<gene>
    <name evidence="1" type="ORF">EGYM00163_LOCUS18419</name>
</gene>
<organism evidence="1">
    <name type="scientific">Eutreptiella gymnastica</name>
    <dbReference type="NCBI Taxonomy" id="73025"/>
    <lineage>
        <taxon>Eukaryota</taxon>
        <taxon>Discoba</taxon>
        <taxon>Euglenozoa</taxon>
        <taxon>Euglenida</taxon>
        <taxon>Spirocuta</taxon>
        <taxon>Euglenophyceae</taxon>
        <taxon>Eutreptiales</taxon>
        <taxon>Eutreptiaceae</taxon>
        <taxon>Eutreptiella</taxon>
    </lineage>
</organism>
<dbReference type="AlphaFoldDB" id="A0A7S4CUX4"/>
<reference evidence="1" key="1">
    <citation type="submission" date="2021-01" db="EMBL/GenBank/DDBJ databases">
        <authorList>
            <person name="Corre E."/>
            <person name="Pelletier E."/>
            <person name="Niang G."/>
            <person name="Scheremetjew M."/>
            <person name="Finn R."/>
            <person name="Kale V."/>
            <person name="Holt S."/>
            <person name="Cochrane G."/>
            <person name="Meng A."/>
            <person name="Brown T."/>
            <person name="Cohen L."/>
        </authorList>
    </citation>
    <scope>NUCLEOTIDE SEQUENCE</scope>
    <source>
        <strain evidence="1">CCMP1594</strain>
    </source>
</reference>
<dbReference type="EMBL" id="HBJA01051928">
    <property type="protein sequence ID" value="CAE0807290.1"/>
    <property type="molecule type" value="Transcribed_RNA"/>
</dbReference>